<sequence>MGKFFERYEKGYYQEVYEELLQLQDHIVNPEIQEDALLVAHEIMRRVRYNLEVLIIPKLKKMGYRFGAGSWDHADDLSIKELALVQKEEPIFRKPTARNSIYISKLEQLVGSLPLSIKCWYLDVGDVSLIGAFHSPIPGANYKSGYGLDPLHTQPLKDVFEELRDFADEDDTDSIMLPISPDGDLKYGYSGGGDYEIAVPCKNFDAELCGEEHHLTFINYLRLCFQWGGFPGLEKEMKITQEELDFLTRDLLDF</sequence>
<dbReference type="Proteomes" id="UP000287352">
    <property type="component" value="Unassembled WGS sequence"/>
</dbReference>
<evidence type="ECO:0000313" key="2">
    <source>
        <dbReference type="Proteomes" id="UP000287352"/>
    </source>
</evidence>
<dbReference type="EMBL" id="BIFR01000001">
    <property type="protein sequence ID" value="GCE13572.1"/>
    <property type="molecule type" value="Genomic_DNA"/>
</dbReference>
<comment type="caution">
    <text evidence="1">The sequence shown here is derived from an EMBL/GenBank/DDBJ whole genome shotgun (WGS) entry which is preliminary data.</text>
</comment>
<dbReference type="OrthoDB" id="1333924at2"/>
<reference evidence="2" key="1">
    <citation type="submission" date="2018-12" db="EMBL/GenBank/DDBJ databases">
        <title>Tengunoibacter tsumagoiensis gen. nov., sp. nov., Dictyobacter kobayashii sp. nov., D. alpinus sp. nov., and D. joshuensis sp. nov. and description of Dictyobacteraceae fam. nov. within the order Ktedonobacterales isolated from Tengu-no-mugimeshi.</title>
        <authorList>
            <person name="Wang C.M."/>
            <person name="Zheng Y."/>
            <person name="Sakai Y."/>
            <person name="Toyoda A."/>
            <person name="Minakuchi Y."/>
            <person name="Abe K."/>
            <person name="Yokota A."/>
            <person name="Yabe S."/>
        </authorList>
    </citation>
    <scope>NUCLEOTIDE SEQUENCE [LARGE SCALE GENOMIC DNA]</scope>
    <source>
        <strain evidence="2">Uno3</strain>
    </source>
</reference>
<evidence type="ECO:0000313" key="1">
    <source>
        <dbReference type="EMBL" id="GCE13572.1"/>
    </source>
</evidence>
<name>A0A402A3C0_9CHLR</name>
<gene>
    <name evidence="1" type="ORF">KTT_34310</name>
</gene>
<accession>A0A402A3C0</accession>
<proteinExistence type="predicted"/>
<dbReference type="RefSeq" id="WP_126581086.1">
    <property type="nucleotide sequence ID" value="NZ_BIFR01000001.1"/>
</dbReference>
<keyword evidence="2" id="KW-1185">Reference proteome</keyword>
<protein>
    <submittedName>
        <fullName evidence="1">Uncharacterized protein</fullName>
    </submittedName>
</protein>
<dbReference type="AlphaFoldDB" id="A0A402A3C0"/>
<organism evidence="1 2">
    <name type="scientific">Tengunoibacter tsumagoiensis</name>
    <dbReference type="NCBI Taxonomy" id="2014871"/>
    <lineage>
        <taxon>Bacteria</taxon>
        <taxon>Bacillati</taxon>
        <taxon>Chloroflexota</taxon>
        <taxon>Ktedonobacteria</taxon>
        <taxon>Ktedonobacterales</taxon>
        <taxon>Dictyobacteraceae</taxon>
        <taxon>Tengunoibacter</taxon>
    </lineage>
</organism>